<sequence>TEVSQSTCYRARKRANDEIEGSYEEQFLRLKDYGEKIIRSNPSNTFIIQTLSLSLSLSLLPCLSLLHAAVMLVDSISYALTPKMPGSFCIHFQPSFHHSKFIIGGDNCTLHLIFT</sequence>
<evidence type="ECO:0000313" key="3">
    <source>
        <dbReference type="Proteomes" id="UP000187406"/>
    </source>
</evidence>
<proteinExistence type="predicted"/>
<keyword evidence="1" id="KW-0812">Transmembrane</keyword>
<protein>
    <submittedName>
        <fullName evidence="2">Uncharacterized protein</fullName>
    </submittedName>
</protein>
<accession>A0A1Q3C1G3</accession>
<evidence type="ECO:0000256" key="1">
    <source>
        <dbReference type="SAM" id="Phobius"/>
    </source>
</evidence>
<evidence type="ECO:0000313" key="2">
    <source>
        <dbReference type="EMBL" id="GAV74104.1"/>
    </source>
</evidence>
<gene>
    <name evidence="2" type="ORF">CFOL_v3_17585</name>
</gene>
<comment type="caution">
    <text evidence="2">The sequence shown here is derived from an EMBL/GenBank/DDBJ whole genome shotgun (WGS) entry which is preliminary data.</text>
</comment>
<feature type="transmembrane region" description="Helical" evidence="1">
    <location>
        <begin position="46"/>
        <end position="73"/>
    </location>
</feature>
<dbReference type="Proteomes" id="UP000187406">
    <property type="component" value="Unassembled WGS sequence"/>
</dbReference>
<keyword evidence="1" id="KW-0472">Membrane</keyword>
<feature type="non-terminal residue" evidence="2">
    <location>
        <position position="1"/>
    </location>
</feature>
<organism evidence="2 3">
    <name type="scientific">Cephalotus follicularis</name>
    <name type="common">Albany pitcher plant</name>
    <dbReference type="NCBI Taxonomy" id="3775"/>
    <lineage>
        <taxon>Eukaryota</taxon>
        <taxon>Viridiplantae</taxon>
        <taxon>Streptophyta</taxon>
        <taxon>Embryophyta</taxon>
        <taxon>Tracheophyta</taxon>
        <taxon>Spermatophyta</taxon>
        <taxon>Magnoliopsida</taxon>
        <taxon>eudicotyledons</taxon>
        <taxon>Gunneridae</taxon>
        <taxon>Pentapetalae</taxon>
        <taxon>rosids</taxon>
        <taxon>fabids</taxon>
        <taxon>Oxalidales</taxon>
        <taxon>Cephalotaceae</taxon>
        <taxon>Cephalotus</taxon>
    </lineage>
</organism>
<dbReference type="AlphaFoldDB" id="A0A1Q3C1G3"/>
<dbReference type="OrthoDB" id="1918246at2759"/>
<keyword evidence="1" id="KW-1133">Transmembrane helix</keyword>
<dbReference type="InParanoid" id="A0A1Q3C1G3"/>
<name>A0A1Q3C1G3_CEPFO</name>
<dbReference type="EMBL" id="BDDD01001187">
    <property type="protein sequence ID" value="GAV74104.1"/>
    <property type="molecule type" value="Genomic_DNA"/>
</dbReference>
<reference evidence="3" key="1">
    <citation type="submission" date="2016-04" db="EMBL/GenBank/DDBJ databases">
        <title>Cephalotus genome sequencing.</title>
        <authorList>
            <person name="Fukushima K."/>
            <person name="Hasebe M."/>
            <person name="Fang X."/>
        </authorList>
    </citation>
    <scope>NUCLEOTIDE SEQUENCE [LARGE SCALE GENOMIC DNA]</scope>
    <source>
        <strain evidence="3">cv. St1</strain>
    </source>
</reference>
<keyword evidence="3" id="KW-1185">Reference proteome</keyword>